<name>A0AAW1VVK5_RUBAR</name>
<reference evidence="4 5" key="1">
    <citation type="journal article" date="2023" name="G3 (Bethesda)">
        <title>A chromosome-length genome assembly and annotation of blackberry (Rubus argutus, cv. 'Hillquist').</title>
        <authorList>
            <person name="Bruna T."/>
            <person name="Aryal R."/>
            <person name="Dudchenko O."/>
            <person name="Sargent D.J."/>
            <person name="Mead D."/>
            <person name="Buti M."/>
            <person name="Cavallini A."/>
            <person name="Hytonen T."/>
            <person name="Andres J."/>
            <person name="Pham M."/>
            <person name="Weisz D."/>
            <person name="Mascagni F."/>
            <person name="Usai G."/>
            <person name="Natali L."/>
            <person name="Bassil N."/>
            <person name="Fernandez G.E."/>
            <person name="Lomsadze A."/>
            <person name="Armour M."/>
            <person name="Olukolu B."/>
            <person name="Poorten T."/>
            <person name="Britton C."/>
            <person name="Davik J."/>
            <person name="Ashrafi H."/>
            <person name="Aiden E.L."/>
            <person name="Borodovsky M."/>
            <person name="Worthington M."/>
        </authorList>
    </citation>
    <scope>NUCLEOTIDE SEQUENCE [LARGE SCALE GENOMIC DNA]</scope>
    <source>
        <strain evidence="4">PI 553951</strain>
    </source>
</reference>
<keyword evidence="1 2" id="KW-0175">Coiled coil</keyword>
<protein>
    <recommendedName>
        <fullName evidence="3">MATH domain-containing protein</fullName>
    </recommendedName>
</protein>
<dbReference type="AlphaFoldDB" id="A0AAW1VVK5"/>
<evidence type="ECO:0000259" key="3">
    <source>
        <dbReference type="PROSITE" id="PS50144"/>
    </source>
</evidence>
<dbReference type="PROSITE" id="PS50144">
    <property type="entry name" value="MATH"/>
    <property type="match status" value="1"/>
</dbReference>
<dbReference type="Proteomes" id="UP001457282">
    <property type="component" value="Unassembled WGS sequence"/>
</dbReference>
<organism evidence="4 5">
    <name type="scientific">Rubus argutus</name>
    <name type="common">Southern blackberry</name>
    <dbReference type="NCBI Taxonomy" id="59490"/>
    <lineage>
        <taxon>Eukaryota</taxon>
        <taxon>Viridiplantae</taxon>
        <taxon>Streptophyta</taxon>
        <taxon>Embryophyta</taxon>
        <taxon>Tracheophyta</taxon>
        <taxon>Spermatophyta</taxon>
        <taxon>Magnoliopsida</taxon>
        <taxon>eudicotyledons</taxon>
        <taxon>Gunneridae</taxon>
        <taxon>Pentapetalae</taxon>
        <taxon>rosids</taxon>
        <taxon>fabids</taxon>
        <taxon>Rosales</taxon>
        <taxon>Rosaceae</taxon>
        <taxon>Rosoideae</taxon>
        <taxon>Rosoideae incertae sedis</taxon>
        <taxon>Rubus</taxon>
    </lineage>
</organism>
<dbReference type="SUPFAM" id="SSF49599">
    <property type="entry name" value="TRAF domain-like"/>
    <property type="match status" value="1"/>
</dbReference>
<sequence>MENQQTGELISMTYTWTIDNFSKLKTQKHYSDGFVVGDFKWRIVIYPKGSNGKQYLSMYLNVADALKLPSGWSRYAEFTLTVVNQFNSDKSITIDTQHQFSASKSDWGFTSFMPLSELFDQNEGYLVDDICIVEAEVAVSKADIKVLKDRETAFLEQELQSQSSDVDSMKFSEASTAHTSLCNDQMVAFQDYALSSDSVHTNNGDSVHTSIGDSVRVQQLSIALASPKSDRQVLAYQETDSPLGPPIVEELEKDFSSPVGELVDFRGLGKIDKAFVPLLEEVCLWHPSLISCQRRRSRMFSEWAFTALGRLLHFLNTTKVKDMMEDSCVHDPCEHLQVLWDEAETFRFDLSWLEPFVQSALGMKKFGESEGLVKKLREDVEALETEIKRLRDRLAIAEVDHEVAKRDLAKAEESFGQANMNSKLGYGRH</sequence>
<dbReference type="InterPro" id="IPR050804">
    <property type="entry name" value="MCC"/>
</dbReference>
<proteinExistence type="predicted"/>
<dbReference type="Gene3D" id="2.60.210.10">
    <property type="entry name" value="Apoptosis, Tumor Necrosis Factor Receptor Associated Protein 2, Chain A"/>
    <property type="match status" value="1"/>
</dbReference>
<dbReference type="CDD" id="cd00121">
    <property type="entry name" value="MATH"/>
    <property type="match status" value="1"/>
</dbReference>
<dbReference type="Pfam" id="PF22486">
    <property type="entry name" value="MATH_2"/>
    <property type="match status" value="1"/>
</dbReference>
<dbReference type="InterPro" id="IPR008974">
    <property type="entry name" value="TRAF-like"/>
</dbReference>
<keyword evidence="5" id="KW-1185">Reference proteome</keyword>
<dbReference type="EMBL" id="JBEDUW010000007">
    <property type="protein sequence ID" value="KAK9912388.1"/>
    <property type="molecule type" value="Genomic_DNA"/>
</dbReference>
<comment type="caution">
    <text evidence="4">The sequence shown here is derived from an EMBL/GenBank/DDBJ whole genome shotgun (WGS) entry which is preliminary data.</text>
</comment>
<evidence type="ECO:0000256" key="2">
    <source>
        <dbReference type="SAM" id="Coils"/>
    </source>
</evidence>
<evidence type="ECO:0000313" key="4">
    <source>
        <dbReference type="EMBL" id="KAK9912388.1"/>
    </source>
</evidence>
<gene>
    <name evidence="4" type="ORF">M0R45_036255</name>
</gene>
<dbReference type="PANTHER" id="PTHR46236:SF35">
    <property type="entry name" value="MATH DOMAIN-CONTAINING PROTEIN"/>
    <property type="match status" value="1"/>
</dbReference>
<dbReference type="FunFam" id="2.60.210.10:FF:000005">
    <property type="entry name" value="Ubiquitin carboxyl-terminal hydrolase 13"/>
    <property type="match status" value="1"/>
</dbReference>
<feature type="coiled-coil region" evidence="2">
    <location>
        <begin position="366"/>
        <end position="414"/>
    </location>
</feature>
<dbReference type="SMART" id="SM00061">
    <property type="entry name" value="MATH"/>
    <property type="match status" value="1"/>
</dbReference>
<accession>A0AAW1VVK5</accession>
<dbReference type="PANTHER" id="PTHR46236">
    <property type="entry name" value="TRAF-LIKE SUPERFAMILY PROTEIN"/>
    <property type="match status" value="1"/>
</dbReference>
<evidence type="ECO:0000256" key="1">
    <source>
        <dbReference type="ARBA" id="ARBA00023054"/>
    </source>
</evidence>
<feature type="domain" description="MATH" evidence="3">
    <location>
        <begin position="11"/>
        <end position="137"/>
    </location>
</feature>
<evidence type="ECO:0000313" key="5">
    <source>
        <dbReference type="Proteomes" id="UP001457282"/>
    </source>
</evidence>
<dbReference type="InterPro" id="IPR002083">
    <property type="entry name" value="MATH/TRAF_dom"/>
</dbReference>